<evidence type="ECO:0000313" key="2">
    <source>
        <dbReference type="Proteomes" id="UP000515679"/>
    </source>
</evidence>
<dbReference type="Proteomes" id="UP000515679">
    <property type="component" value="Chromosome"/>
</dbReference>
<keyword evidence="2" id="KW-1185">Reference proteome</keyword>
<gene>
    <name evidence="1" type="ORF">FPL14_28900</name>
</gene>
<dbReference type="AlphaFoldDB" id="A0A7G5C6A1"/>
<dbReference type="RefSeq" id="WP_182301026.1">
    <property type="nucleotide sequence ID" value="NZ_CP041969.1"/>
</dbReference>
<name>A0A7G5C6A1_9BACL</name>
<dbReference type="InterPro" id="IPR058926">
    <property type="entry name" value="YmzB-like"/>
</dbReference>
<dbReference type="KEGG" id="cchl:FPL14_28900"/>
<dbReference type="Pfam" id="PF25846">
    <property type="entry name" value="YmzB"/>
    <property type="match status" value="1"/>
</dbReference>
<evidence type="ECO:0000313" key="1">
    <source>
        <dbReference type="EMBL" id="QMV44735.1"/>
    </source>
</evidence>
<proteinExistence type="predicted"/>
<reference evidence="1 2" key="1">
    <citation type="submission" date="2019-07" db="EMBL/GenBank/DDBJ databases">
        <authorList>
            <person name="Kim J.K."/>
            <person name="Cheong H.-M."/>
            <person name="Choi Y."/>
            <person name="Hwang K.J."/>
            <person name="Lee S."/>
            <person name="Choi C."/>
        </authorList>
    </citation>
    <scope>NUCLEOTIDE SEQUENCE [LARGE SCALE GENOMIC DNA]</scope>
    <source>
        <strain evidence="1 2">KS 22</strain>
    </source>
</reference>
<accession>A0A7G5C6A1</accession>
<dbReference type="EMBL" id="CP041969">
    <property type="protein sequence ID" value="QMV44735.1"/>
    <property type="molecule type" value="Genomic_DNA"/>
</dbReference>
<organism evidence="1 2">
    <name type="scientific">Cohnella cholangitidis</name>
    <dbReference type="NCBI Taxonomy" id="2598458"/>
    <lineage>
        <taxon>Bacteria</taxon>
        <taxon>Bacillati</taxon>
        <taxon>Bacillota</taxon>
        <taxon>Bacilli</taxon>
        <taxon>Bacillales</taxon>
        <taxon>Paenibacillaceae</taxon>
        <taxon>Cohnella</taxon>
    </lineage>
</organism>
<protein>
    <submittedName>
        <fullName evidence="1">Uncharacterized protein</fullName>
    </submittedName>
</protein>
<sequence length="114" mass="12800">MMALNAVVHTLMSWLEDHRDQSLLIHKHEQDDSDHVRIQLSGVDFKPETASIDGYTDESALRLHGVGTVLNDGQSLPLPQNAYEIPVAGLTLMESVDNRMILRTNIAEYTIFID</sequence>